<dbReference type="EMBL" id="FOMI01000012">
    <property type="protein sequence ID" value="SFD39249.1"/>
    <property type="molecule type" value="Genomic_DNA"/>
</dbReference>
<dbReference type="STRING" id="870482.SAMN04487987_1125"/>
<dbReference type="OrthoDB" id="1121311at2"/>
<evidence type="ECO:0000256" key="6">
    <source>
        <dbReference type="SAM" id="Phobius"/>
    </source>
</evidence>
<gene>
    <name evidence="8" type="ORF">SAMN04487987_1125</name>
</gene>
<evidence type="ECO:0000256" key="1">
    <source>
        <dbReference type="ARBA" id="ARBA00004651"/>
    </source>
</evidence>
<evidence type="ECO:0000259" key="7">
    <source>
        <dbReference type="Pfam" id="PF12823"/>
    </source>
</evidence>
<keyword evidence="4 6" id="KW-1133">Transmembrane helix</keyword>
<dbReference type="PANTHER" id="PTHR40077:SF1">
    <property type="entry name" value="MEMBRANE PROTEIN"/>
    <property type="match status" value="1"/>
</dbReference>
<evidence type="ECO:0000256" key="2">
    <source>
        <dbReference type="ARBA" id="ARBA00022475"/>
    </source>
</evidence>
<accession>A0A1I1RY30</accession>
<evidence type="ECO:0000256" key="4">
    <source>
        <dbReference type="ARBA" id="ARBA00022989"/>
    </source>
</evidence>
<feature type="transmembrane region" description="Helical" evidence="6">
    <location>
        <begin position="66"/>
        <end position="87"/>
    </location>
</feature>
<comment type="subcellular location">
    <subcellularLocation>
        <location evidence="1">Cell membrane</location>
        <topology evidence="1">Multi-pass membrane protein</topology>
    </subcellularLocation>
</comment>
<feature type="transmembrane region" description="Helical" evidence="6">
    <location>
        <begin position="38"/>
        <end position="60"/>
    </location>
</feature>
<feature type="domain" description="DUF3817" evidence="7">
    <location>
        <begin position="5"/>
        <end position="91"/>
    </location>
</feature>
<dbReference type="Proteomes" id="UP000199439">
    <property type="component" value="Unassembled WGS sequence"/>
</dbReference>
<sequence>MFSFLNIFRIVALLEGVSYLLLLFIATPIKYISGNPEYVKLLGMPHGVLFMLYVVLAFLIMKEMKWNTKTLGIVLIASVIPFGTFYVEKKYLKQVVND</sequence>
<reference evidence="9" key="1">
    <citation type="submission" date="2016-10" db="EMBL/GenBank/DDBJ databases">
        <authorList>
            <person name="Varghese N."/>
            <person name="Submissions S."/>
        </authorList>
    </citation>
    <scope>NUCLEOTIDE SEQUENCE [LARGE SCALE GENOMIC DNA]</scope>
    <source>
        <strain evidence="9">DSM 25730</strain>
    </source>
</reference>
<proteinExistence type="predicted"/>
<feature type="transmembrane region" description="Helical" evidence="6">
    <location>
        <begin position="6"/>
        <end position="26"/>
    </location>
</feature>
<dbReference type="RefSeq" id="WP_092853556.1">
    <property type="nucleotide sequence ID" value="NZ_FOMI01000012.1"/>
</dbReference>
<evidence type="ECO:0000256" key="5">
    <source>
        <dbReference type="ARBA" id="ARBA00023136"/>
    </source>
</evidence>
<dbReference type="NCBIfam" id="TIGR03954">
    <property type="entry name" value="integ_memb_HG"/>
    <property type="match status" value="1"/>
</dbReference>
<protein>
    <submittedName>
        <fullName evidence="8">Integral membrane protein</fullName>
    </submittedName>
</protein>
<dbReference type="AlphaFoldDB" id="A0A1I1RY30"/>
<evidence type="ECO:0000313" key="8">
    <source>
        <dbReference type="EMBL" id="SFD39249.1"/>
    </source>
</evidence>
<keyword evidence="5 6" id="KW-0472">Membrane</keyword>
<evidence type="ECO:0000256" key="3">
    <source>
        <dbReference type="ARBA" id="ARBA00022692"/>
    </source>
</evidence>
<evidence type="ECO:0000313" key="9">
    <source>
        <dbReference type="Proteomes" id="UP000199439"/>
    </source>
</evidence>
<keyword evidence="9" id="KW-1185">Reference proteome</keyword>
<dbReference type="GO" id="GO:0005886">
    <property type="term" value="C:plasma membrane"/>
    <property type="evidence" value="ECO:0007669"/>
    <property type="project" value="UniProtKB-SubCell"/>
</dbReference>
<keyword evidence="2" id="KW-1003">Cell membrane</keyword>
<dbReference type="PANTHER" id="PTHR40077">
    <property type="entry name" value="MEMBRANE PROTEIN-RELATED"/>
    <property type="match status" value="1"/>
</dbReference>
<keyword evidence="3 6" id="KW-0812">Transmembrane</keyword>
<dbReference type="InterPro" id="IPR023845">
    <property type="entry name" value="DUF3817_TM"/>
</dbReference>
<dbReference type="Pfam" id="PF12823">
    <property type="entry name" value="DUF3817"/>
    <property type="match status" value="1"/>
</dbReference>
<name>A0A1I1RY30_9FLAO</name>
<organism evidence="8 9">
    <name type="scientific">Algibacter pectinivorans</name>
    <dbReference type="NCBI Taxonomy" id="870482"/>
    <lineage>
        <taxon>Bacteria</taxon>
        <taxon>Pseudomonadati</taxon>
        <taxon>Bacteroidota</taxon>
        <taxon>Flavobacteriia</taxon>
        <taxon>Flavobacteriales</taxon>
        <taxon>Flavobacteriaceae</taxon>
        <taxon>Algibacter</taxon>
    </lineage>
</organism>